<organism evidence="9 10">
    <name type="scientific">Allomyces macrogynus (strain ATCC 38327)</name>
    <name type="common">Allomyces javanicus var. macrogynus</name>
    <dbReference type="NCBI Taxonomy" id="578462"/>
    <lineage>
        <taxon>Eukaryota</taxon>
        <taxon>Fungi</taxon>
        <taxon>Fungi incertae sedis</taxon>
        <taxon>Blastocladiomycota</taxon>
        <taxon>Blastocladiomycetes</taxon>
        <taxon>Blastocladiales</taxon>
        <taxon>Blastocladiaceae</taxon>
        <taxon>Allomyces</taxon>
    </lineage>
</organism>
<dbReference type="Proteomes" id="UP000054350">
    <property type="component" value="Unassembled WGS sequence"/>
</dbReference>
<reference evidence="10" key="2">
    <citation type="submission" date="2009-11" db="EMBL/GenBank/DDBJ databases">
        <title>The Genome Sequence of Allomyces macrogynus strain ATCC 38327.</title>
        <authorList>
            <consortium name="The Broad Institute Genome Sequencing Platform"/>
            <person name="Russ C."/>
            <person name="Cuomo C."/>
            <person name="Shea T."/>
            <person name="Young S.K."/>
            <person name="Zeng Q."/>
            <person name="Koehrsen M."/>
            <person name="Haas B."/>
            <person name="Borodovsky M."/>
            <person name="Guigo R."/>
            <person name="Alvarado L."/>
            <person name="Berlin A."/>
            <person name="Borenstein D."/>
            <person name="Chen Z."/>
            <person name="Engels R."/>
            <person name="Freedman E."/>
            <person name="Gellesch M."/>
            <person name="Goldberg J."/>
            <person name="Griggs A."/>
            <person name="Gujja S."/>
            <person name="Heiman D."/>
            <person name="Hepburn T."/>
            <person name="Howarth C."/>
            <person name="Jen D."/>
            <person name="Larson L."/>
            <person name="Lewis B."/>
            <person name="Mehta T."/>
            <person name="Park D."/>
            <person name="Pearson M."/>
            <person name="Roberts A."/>
            <person name="Saif S."/>
            <person name="Shenoy N."/>
            <person name="Sisk P."/>
            <person name="Stolte C."/>
            <person name="Sykes S."/>
            <person name="Walk T."/>
            <person name="White J."/>
            <person name="Yandava C."/>
            <person name="Burger G."/>
            <person name="Gray M.W."/>
            <person name="Holland P.W.H."/>
            <person name="King N."/>
            <person name="Lang F.B.F."/>
            <person name="Roger A.J."/>
            <person name="Ruiz-Trillo I."/>
            <person name="Lander E."/>
            <person name="Nusbaum C."/>
        </authorList>
    </citation>
    <scope>NUCLEOTIDE SEQUENCE [LARGE SCALE GENOMIC DNA]</scope>
    <source>
        <strain evidence="10">ATCC 38327</strain>
    </source>
</reference>
<accession>A0A0L0SIP2</accession>
<keyword evidence="10" id="KW-1185">Reference proteome</keyword>
<feature type="transmembrane region" description="Helical" evidence="7">
    <location>
        <begin position="244"/>
        <end position="267"/>
    </location>
</feature>
<keyword evidence="3 7" id="KW-0812">Transmembrane</keyword>
<feature type="transmembrane region" description="Helical" evidence="7">
    <location>
        <begin position="324"/>
        <end position="345"/>
    </location>
</feature>
<comment type="function">
    <text evidence="7">Probably involved in transport through the plasma membrane.</text>
</comment>
<evidence type="ECO:0000313" key="10">
    <source>
        <dbReference type="Proteomes" id="UP000054350"/>
    </source>
</evidence>
<evidence type="ECO:0000256" key="7">
    <source>
        <dbReference type="RuleBase" id="RU368066"/>
    </source>
</evidence>
<gene>
    <name evidence="9" type="ORF">AMAG_07604</name>
</gene>
<evidence type="ECO:0000256" key="6">
    <source>
        <dbReference type="ARBA" id="ARBA00023180"/>
    </source>
</evidence>
<comment type="subcellular location">
    <subcellularLocation>
        <location evidence="7">Cell membrane</location>
        <topology evidence="7">Multi-pass membrane protein</topology>
    </subcellularLocation>
    <subcellularLocation>
        <location evidence="1">Membrane</location>
        <topology evidence="1">Multi-pass membrane protein</topology>
    </subcellularLocation>
</comment>
<feature type="region of interest" description="Disordered" evidence="8">
    <location>
        <begin position="1"/>
        <end position="23"/>
    </location>
</feature>
<dbReference type="PANTHER" id="PTHR12385:SF14">
    <property type="entry name" value="CHOLINE TRANSPORTER-LIKE 2"/>
    <property type="match status" value="1"/>
</dbReference>
<evidence type="ECO:0000256" key="2">
    <source>
        <dbReference type="ARBA" id="ARBA00007168"/>
    </source>
</evidence>
<dbReference type="AlphaFoldDB" id="A0A0L0SIP2"/>
<feature type="transmembrane region" description="Helical" evidence="7">
    <location>
        <begin position="400"/>
        <end position="418"/>
    </location>
</feature>
<dbReference type="GO" id="GO:0022857">
    <property type="term" value="F:transmembrane transporter activity"/>
    <property type="evidence" value="ECO:0007669"/>
    <property type="project" value="UniProtKB-UniRule"/>
</dbReference>
<feature type="transmembrane region" description="Helical" evidence="7">
    <location>
        <begin position="586"/>
        <end position="606"/>
    </location>
</feature>
<evidence type="ECO:0000256" key="5">
    <source>
        <dbReference type="ARBA" id="ARBA00023136"/>
    </source>
</evidence>
<evidence type="ECO:0000256" key="8">
    <source>
        <dbReference type="SAM" id="MobiDB-lite"/>
    </source>
</evidence>
<dbReference type="PANTHER" id="PTHR12385">
    <property type="entry name" value="CHOLINE TRANSPORTER-LIKE (SLC FAMILY 44)"/>
    <property type="match status" value="1"/>
</dbReference>
<evidence type="ECO:0000256" key="3">
    <source>
        <dbReference type="ARBA" id="ARBA00022692"/>
    </source>
</evidence>
<dbReference type="VEuPathDB" id="FungiDB:AMAG_07604"/>
<evidence type="ECO:0000313" key="9">
    <source>
        <dbReference type="EMBL" id="KNE62381.1"/>
    </source>
</evidence>
<proteinExistence type="inferred from homology"/>
<protein>
    <recommendedName>
        <fullName evidence="7">Protein PNS1</fullName>
    </recommendedName>
</protein>
<feature type="transmembrane region" description="Helical" evidence="7">
    <location>
        <begin position="366"/>
        <end position="394"/>
    </location>
</feature>
<dbReference type="Pfam" id="PF04515">
    <property type="entry name" value="Choline_transpo"/>
    <property type="match status" value="1"/>
</dbReference>
<feature type="transmembrane region" description="Helical" evidence="7">
    <location>
        <begin position="70"/>
        <end position="91"/>
    </location>
</feature>
<dbReference type="OMA" id="GKSFCKA"/>
<feature type="transmembrane region" description="Helical" evidence="7">
    <location>
        <begin position="618"/>
        <end position="639"/>
    </location>
</feature>
<keyword evidence="5 7" id="KW-0472">Membrane</keyword>
<reference evidence="9 10" key="1">
    <citation type="submission" date="2009-11" db="EMBL/GenBank/DDBJ databases">
        <title>Annotation of Allomyces macrogynus ATCC 38327.</title>
        <authorList>
            <consortium name="The Broad Institute Genome Sequencing Platform"/>
            <person name="Russ C."/>
            <person name="Cuomo C."/>
            <person name="Burger G."/>
            <person name="Gray M.W."/>
            <person name="Holland P.W.H."/>
            <person name="King N."/>
            <person name="Lang F.B.F."/>
            <person name="Roger A.J."/>
            <person name="Ruiz-Trillo I."/>
            <person name="Young S.K."/>
            <person name="Zeng Q."/>
            <person name="Gargeya S."/>
            <person name="Fitzgerald M."/>
            <person name="Haas B."/>
            <person name="Abouelleil A."/>
            <person name="Alvarado L."/>
            <person name="Arachchi H.M."/>
            <person name="Berlin A."/>
            <person name="Chapman S.B."/>
            <person name="Gearin G."/>
            <person name="Goldberg J."/>
            <person name="Griggs A."/>
            <person name="Gujja S."/>
            <person name="Hansen M."/>
            <person name="Heiman D."/>
            <person name="Howarth C."/>
            <person name="Larimer J."/>
            <person name="Lui A."/>
            <person name="MacDonald P.J.P."/>
            <person name="McCowen C."/>
            <person name="Montmayeur A."/>
            <person name="Murphy C."/>
            <person name="Neiman D."/>
            <person name="Pearson M."/>
            <person name="Priest M."/>
            <person name="Roberts A."/>
            <person name="Saif S."/>
            <person name="Shea T."/>
            <person name="Sisk P."/>
            <person name="Stolte C."/>
            <person name="Sykes S."/>
            <person name="Wortman J."/>
            <person name="Nusbaum C."/>
            <person name="Birren B."/>
        </authorList>
    </citation>
    <scope>NUCLEOTIDE SEQUENCE [LARGE SCALE GENOMIC DNA]</scope>
    <source>
        <strain evidence="9 10">ATCC 38327</strain>
    </source>
</reference>
<feature type="transmembrane region" description="Helical" evidence="7">
    <location>
        <begin position="483"/>
        <end position="507"/>
    </location>
</feature>
<dbReference type="eggNOG" id="KOG1362">
    <property type="taxonomic scope" value="Eukaryota"/>
</dbReference>
<dbReference type="OrthoDB" id="420519at2759"/>
<dbReference type="GO" id="GO:0005886">
    <property type="term" value="C:plasma membrane"/>
    <property type="evidence" value="ECO:0007669"/>
    <property type="project" value="UniProtKB-SubCell"/>
</dbReference>
<keyword evidence="6" id="KW-0325">Glycoprotein</keyword>
<feature type="transmembrane region" description="Helical" evidence="7">
    <location>
        <begin position="430"/>
        <end position="463"/>
    </location>
</feature>
<evidence type="ECO:0000256" key="1">
    <source>
        <dbReference type="ARBA" id="ARBA00004141"/>
    </source>
</evidence>
<dbReference type="EMBL" id="GG745340">
    <property type="protein sequence ID" value="KNE62381.1"/>
    <property type="molecule type" value="Genomic_DNA"/>
</dbReference>
<feature type="transmembrane region" description="Helical" evidence="7">
    <location>
        <begin position="274"/>
        <end position="297"/>
    </location>
</feature>
<evidence type="ECO:0000256" key="4">
    <source>
        <dbReference type="ARBA" id="ARBA00022989"/>
    </source>
</evidence>
<keyword evidence="4 7" id="KW-1133">Transmembrane helix</keyword>
<name>A0A0L0SIP2_ALLM3</name>
<dbReference type="InterPro" id="IPR007603">
    <property type="entry name" value="Choline_transptr-like"/>
</dbReference>
<sequence length="688" mass="76740">MPPKSANKKKVVEEPPKKKHQIVTVQVAEEEEEEEEEEVKKTVAVVDEGLPLEYYREPGPKATTRKCNDILFFGLFVLVWVGMVVIAIVAFQKGDFNRLKFGTDSWGNLCGAYNPPVGQVPAFDLSNRTYLHYLNAHTSSGNVISRCVASCPKKNDVVCFYNTTLASTSAGVAAQIAQGKCFPVLFNTTDMLYRCIPLEAVQTLVQVQYPTTQPNTTMVKIANFVLSDLNGRTIAAKMTQSLAYSWPIVLGMAFTALGLSFAWLVGIMFLAGGCVWLTVAMANMCLAGIVAMLWYNWAMIETNGKMVLVGWSTIDSLMMNWQTLLTLSIIASVVFLLLFVVTVAARKRIQLAVIIIQETAKAIKSMPLIVIFPVAKYFLIAGLFAFFAVVYALLATSGTVIAQTFSTSISLSIANQDWTKLLTPDTVLPFLQIYIVFGFFWTWNFFLGVWQTTIAGAIAGWYWTRDKSVTPKSPLLKAFGRCFRYHLGSIALGSMLIALVQVIRWILVELQRRLRAAHASQTAQYILACTQCCCMIIEKFMAFLNKNAYIEIAVYGYSFCDAAKMAFQLLVRNAFRVVVIDRVSGFLFLLGKLIIVSGTCMIALALLQTFEAGIADYYAIPLIFIFVISWVVASFFMSVMDMAVDTIFLCFCEDCERNDGSEERPYYMTDTLREFTDQHKGEKPDIAT</sequence>
<comment type="similarity">
    <text evidence="2 7">Belongs to the CTL (choline transporter-like) family.</text>
</comment>